<accession>A0A5E7J118</accession>
<reference evidence="2 3" key="1">
    <citation type="submission" date="2019-09" db="EMBL/GenBank/DDBJ databases">
        <authorList>
            <person name="Chandra G."/>
            <person name="Truman W A."/>
        </authorList>
    </citation>
    <scope>NUCLEOTIDE SEQUENCE [LARGE SCALE GENOMIC DNA]</scope>
    <source>
        <strain evidence="2">PS870</strain>
    </source>
</reference>
<feature type="signal peptide" evidence="1">
    <location>
        <begin position="1"/>
        <end position="19"/>
    </location>
</feature>
<name>A0A5E7J118_PSEFL</name>
<sequence precursor="true">MKFLSMLLAIVAIANFGFAGPPSWIAKDTVFSGPDTRASTNAKDISSKAPVASDTAGNVGSIGFAYDKTDRLGLNRRVSDITKRSDINRKS</sequence>
<proteinExistence type="predicted"/>
<keyword evidence="1" id="KW-0732">Signal</keyword>
<organism evidence="2 3">
    <name type="scientific">Pseudomonas fluorescens</name>
    <dbReference type="NCBI Taxonomy" id="294"/>
    <lineage>
        <taxon>Bacteria</taxon>
        <taxon>Pseudomonadati</taxon>
        <taxon>Pseudomonadota</taxon>
        <taxon>Gammaproteobacteria</taxon>
        <taxon>Pseudomonadales</taxon>
        <taxon>Pseudomonadaceae</taxon>
        <taxon>Pseudomonas</taxon>
    </lineage>
</organism>
<evidence type="ECO:0000256" key="1">
    <source>
        <dbReference type="SAM" id="SignalP"/>
    </source>
</evidence>
<dbReference type="RefSeq" id="WP_141213412.1">
    <property type="nucleotide sequence ID" value="NZ_CABVIK010000005.1"/>
</dbReference>
<feature type="chain" id="PRO_5022665429" evidence="1">
    <location>
        <begin position="20"/>
        <end position="91"/>
    </location>
</feature>
<protein>
    <submittedName>
        <fullName evidence="2">Uncharacterized protein</fullName>
    </submittedName>
</protein>
<evidence type="ECO:0000313" key="3">
    <source>
        <dbReference type="Proteomes" id="UP000349468"/>
    </source>
</evidence>
<dbReference type="AlphaFoldDB" id="A0A5E7J118"/>
<dbReference type="EMBL" id="CABVIK010000005">
    <property type="protein sequence ID" value="VVO82921.1"/>
    <property type="molecule type" value="Genomic_DNA"/>
</dbReference>
<gene>
    <name evidence="2" type="ORF">PS870_01895</name>
</gene>
<evidence type="ECO:0000313" key="2">
    <source>
        <dbReference type="EMBL" id="VVO82921.1"/>
    </source>
</evidence>
<dbReference type="Proteomes" id="UP000349468">
    <property type="component" value="Unassembled WGS sequence"/>
</dbReference>